<evidence type="ECO:0000313" key="13">
    <source>
        <dbReference type="EMBL" id="RHY90238.1"/>
    </source>
</evidence>
<evidence type="ECO:0000313" key="23">
    <source>
        <dbReference type="Proteomes" id="UP000283543"/>
    </source>
</evidence>
<evidence type="ECO:0000313" key="11">
    <source>
        <dbReference type="EMBL" id="RHY73360.1"/>
    </source>
</evidence>
<dbReference type="NCBIfam" id="NF004283">
    <property type="entry name" value="PRK05692.1"/>
    <property type="match status" value="1"/>
</dbReference>
<dbReference type="InterPro" id="IPR000891">
    <property type="entry name" value="PYR_CT"/>
</dbReference>
<evidence type="ECO:0000313" key="9">
    <source>
        <dbReference type="EMBL" id="RHY45826.1"/>
    </source>
</evidence>
<evidence type="ECO:0000313" key="14">
    <source>
        <dbReference type="EMBL" id="RHZ13546.1"/>
    </source>
</evidence>
<dbReference type="EMBL" id="QUTF01022207">
    <property type="protein sequence ID" value="RHY90238.1"/>
    <property type="molecule type" value="Genomic_DNA"/>
</dbReference>
<evidence type="ECO:0000256" key="4">
    <source>
        <dbReference type="ARBA" id="ARBA00022723"/>
    </source>
</evidence>
<dbReference type="Proteomes" id="UP000284702">
    <property type="component" value="Unassembled WGS sequence"/>
</dbReference>
<dbReference type="Proteomes" id="UP000266196">
    <property type="component" value="Unassembled WGS sequence"/>
</dbReference>
<dbReference type="Proteomes" id="UP000286510">
    <property type="component" value="Unassembled WGS sequence"/>
</dbReference>
<dbReference type="EMBL" id="QUTE01010484">
    <property type="protein sequence ID" value="RHZ13546.1"/>
    <property type="molecule type" value="Genomic_DNA"/>
</dbReference>
<dbReference type="Proteomes" id="UP000285430">
    <property type="component" value="Unassembled WGS sequence"/>
</dbReference>
<gene>
    <name evidence="17" type="ORF">B5M09_001480</name>
    <name evidence="8" type="ORF">DYB25_000092</name>
    <name evidence="13" type="ORF">DYB26_000320</name>
    <name evidence="16" type="ORF">DYB28_010669</name>
    <name evidence="10" type="ORF">DYB30_001141</name>
    <name evidence="14" type="ORF">DYB31_000644</name>
    <name evidence="11" type="ORF">DYB34_000497</name>
    <name evidence="12" type="ORF">DYB35_000872</name>
    <name evidence="15" type="ORF">DYB37_001213</name>
    <name evidence="9" type="ORF">DYB38_000715</name>
</gene>
<dbReference type="GO" id="GO:0004419">
    <property type="term" value="F:hydroxymethylglutaryl-CoA lyase activity"/>
    <property type="evidence" value="ECO:0007669"/>
    <property type="project" value="UniProtKB-EC"/>
</dbReference>
<reference evidence="17 24" key="2">
    <citation type="submission" date="2018-07" db="EMBL/GenBank/DDBJ databases">
        <title>Annotation of Aphanomyces astaci genome assembly.</title>
        <authorList>
            <person name="Studholme D.J."/>
        </authorList>
    </citation>
    <scope>NUCLEOTIDE SEQUENCE [LARGE SCALE GENOMIC DNA]</scope>
    <source>
        <strain evidence="17">Pc</strain>
    </source>
</reference>
<dbReference type="FunFam" id="3.20.20.70:FF:000038">
    <property type="entry name" value="Hydroxymethylglutaryl-CoA lyase, mitochondrial"/>
    <property type="match status" value="1"/>
</dbReference>
<dbReference type="EC" id="4.1.3.4" evidence="3"/>
<keyword evidence="5" id="KW-0456">Lyase</keyword>
<evidence type="ECO:0000256" key="3">
    <source>
        <dbReference type="ARBA" id="ARBA00012910"/>
    </source>
</evidence>
<evidence type="ECO:0000313" key="26">
    <source>
        <dbReference type="Proteomes" id="UP000285712"/>
    </source>
</evidence>
<evidence type="ECO:0000313" key="20">
    <source>
        <dbReference type="Proteomes" id="UP000266239"/>
    </source>
</evidence>
<evidence type="ECO:0000313" key="19">
    <source>
        <dbReference type="Proteomes" id="UP000266196"/>
    </source>
</evidence>
<comment type="catalytic activity">
    <reaction evidence="6">
        <text>(3S)-3-hydroxy-3-methylglutaryl-CoA = acetoacetate + acetyl-CoA</text>
        <dbReference type="Rhea" id="RHEA:24404"/>
        <dbReference type="ChEBI" id="CHEBI:13705"/>
        <dbReference type="ChEBI" id="CHEBI:43074"/>
        <dbReference type="ChEBI" id="CHEBI:57288"/>
        <dbReference type="EC" id="4.1.3.4"/>
    </reaction>
</comment>
<dbReference type="PANTHER" id="PTHR42738:SF7">
    <property type="entry name" value="HYDROXYMETHYLGLUTARYL-COA LYASE"/>
    <property type="match status" value="1"/>
</dbReference>
<evidence type="ECO:0000313" key="24">
    <source>
        <dbReference type="Proteomes" id="UP000284702"/>
    </source>
</evidence>
<dbReference type="Pfam" id="PF00682">
    <property type="entry name" value="HMGL-like"/>
    <property type="match status" value="2"/>
</dbReference>
<organism evidence="10 21">
    <name type="scientific">Aphanomyces astaci</name>
    <name type="common">Crayfish plague agent</name>
    <dbReference type="NCBI Taxonomy" id="112090"/>
    <lineage>
        <taxon>Eukaryota</taxon>
        <taxon>Sar</taxon>
        <taxon>Stramenopiles</taxon>
        <taxon>Oomycota</taxon>
        <taxon>Saprolegniomycetes</taxon>
        <taxon>Saprolegniales</taxon>
        <taxon>Verrucalvaceae</taxon>
        <taxon>Aphanomyces</taxon>
    </lineage>
</organism>
<comment type="pathway">
    <text evidence="1">Metabolic intermediate metabolism; (S)-3-hydroxy-3-methylglutaryl-CoA degradation; acetoacetate from (S)-3-hydroxy-3-methylglutaryl-CoA: step 1/1.</text>
</comment>
<dbReference type="EMBL" id="QUTG01003868">
    <property type="protein sequence ID" value="RHY89954.1"/>
    <property type="molecule type" value="Genomic_DNA"/>
</dbReference>
<sequence>MLHQLGRRAYSSRVASYPSYVKIVEVGPRDGLQNEKTLVSTADKVALINLLSEAGLPVVEATSFVSPKWVPQMGDNADVMKQIKRKEGVFYPVLTPNLTGFDAAIKVNAHEVAIFGAASESFSRKNINCSIQESLERFHPVCEKAHSLGVRVRGYVSCVLGCPYEGAIDPAVVANVAKTLLDMGCYEISLGDTIGIGTPGTQFSPHHTTHSQRASRAGSTLKMLQATKDVVPVEKLAVHFHDTYGQALANILVALQEGVSVVDSAVAGLGGCPYAKGASGNVATEDVVYMLHGLGIRTGVDLTKVVAAGDFISSVLGKATNSRVARALQKPSKL</sequence>
<evidence type="ECO:0000256" key="5">
    <source>
        <dbReference type="ARBA" id="ARBA00023239"/>
    </source>
</evidence>
<dbReference type="EMBL" id="QUTH01003121">
    <property type="protein sequence ID" value="RHZ21601.1"/>
    <property type="molecule type" value="Genomic_DNA"/>
</dbReference>
<evidence type="ECO:0000313" key="27">
    <source>
        <dbReference type="Proteomes" id="UP000286510"/>
    </source>
</evidence>
<dbReference type="GO" id="GO:0046951">
    <property type="term" value="P:ketone body biosynthetic process"/>
    <property type="evidence" value="ECO:0007669"/>
    <property type="project" value="TreeGrafter"/>
</dbReference>
<dbReference type="Proteomes" id="UP000283543">
    <property type="component" value="Unassembled WGS sequence"/>
</dbReference>
<evidence type="ECO:0000313" key="16">
    <source>
        <dbReference type="EMBL" id="RLO11606.1"/>
    </source>
</evidence>
<dbReference type="EMBL" id="MZMZ02003094">
    <property type="protein sequence ID" value="RQM22768.1"/>
    <property type="molecule type" value="Genomic_DNA"/>
</dbReference>
<dbReference type="VEuPathDB" id="FungiDB:H257_00555"/>
<evidence type="ECO:0000313" key="8">
    <source>
        <dbReference type="EMBL" id="RHY06687.1"/>
    </source>
</evidence>
<keyword evidence="24" id="KW-1185">Reference proteome</keyword>
<dbReference type="EMBL" id="QUTB01002244">
    <property type="protein sequence ID" value="RHY73360.1"/>
    <property type="molecule type" value="Genomic_DNA"/>
</dbReference>
<dbReference type="InterPro" id="IPR013785">
    <property type="entry name" value="Aldolase_TIM"/>
</dbReference>
<evidence type="ECO:0000313" key="25">
    <source>
        <dbReference type="Proteomes" id="UP000285430"/>
    </source>
</evidence>
<dbReference type="SUPFAM" id="SSF51569">
    <property type="entry name" value="Aldolase"/>
    <property type="match status" value="1"/>
</dbReference>
<evidence type="ECO:0000313" key="22">
    <source>
        <dbReference type="Proteomes" id="UP000275652"/>
    </source>
</evidence>
<evidence type="ECO:0000313" key="21">
    <source>
        <dbReference type="Proteomes" id="UP000266643"/>
    </source>
</evidence>
<comment type="similarity">
    <text evidence="2">Belongs to the HMG-CoA lyase family.</text>
</comment>
<dbReference type="EMBL" id="QUTD01003690">
    <property type="protein sequence ID" value="RHY71735.1"/>
    <property type="molecule type" value="Genomic_DNA"/>
</dbReference>
<evidence type="ECO:0000313" key="12">
    <source>
        <dbReference type="EMBL" id="RHY89954.1"/>
    </source>
</evidence>
<dbReference type="Proteomes" id="UP000275652">
    <property type="component" value="Unassembled WGS sequence"/>
</dbReference>
<dbReference type="Proteomes" id="UP000265716">
    <property type="component" value="Unassembled WGS sequence"/>
</dbReference>
<dbReference type="CDD" id="cd07938">
    <property type="entry name" value="DRE_TIM_HMGL"/>
    <property type="match status" value="1"/>
</dbReference>
<evidence type="ECO:0000313" key="10">
    <source>
        <dbReference type="EMBL" id="RHY71735.1"/>
    </source>
</evidence>
<dbReference type="InterPro" id="IPR043594">
    <property type="entry name" value="HMGL"/>
</dbReference>
<feature type="domain" description="Pyruvate carboxyltransferase" evidence="7">
    <location>
        <begin position="21"/>
        <end position="306"/>
    </location>
</feature>
<dbReference type="Proteomes" id="UP000266643">
    <property type="component" value="Unassembled WGS sequence"/>
</dbReference>
<evidence type="ECO:0000313" key="17">
    <source>
        <dbReference type="EMBL" id="RQM22768.1"/>
    </source>
</evidence>
<dbReference type="EMBL" id="QUTI01015535">
    <property type="protein sequence ID" value="RLO11606.1"/>
    <property type="molecule type" value="Genomic_DNA"/>
</dbReference>
<name>A0A397E338_APHAT</name>
<evidence type="ECO:0000256" key="1">
    <source>
        <dbReference type="ARBA" id="ARBA00005143"/>
    </source>
</evidence>
<evidence type="ECO:0000313" key="15">
    <source>
        <dbReference type="EMBL" id="RHZ21601.1"/>
    </source>
</evidence>
<dbReference type="GO" id="GO:0006552">
    <property type="term" value="P:L-leucine catabolic process"/>
    <property type="evidence" value="ECO:0007669"/>
    <property type="project" value="TreeGrafter"/>
</dbReference>
<evidence type="ECO:0000256" key="6">
    <source>
        <dbReference type="ARBA" id="ARBA00049877"/>
    </source>
</evidence>
<dbReference type="PANTHER" id="PTHR42738">
    <property type="entry name" value="HYDROXYMETHYLGLUTARYL-COA LYASE"/>
    <property type="match status" value="1"/>
</dbReference>
<evidence type="ECO:0000256" key="2">
    <source>
        <dbReference type="ARBA" id="ARBA00009405"/>
    </source>
</evidence>
<evidence type="ECO:0000259" key="7">
    <source>
        <dbReference type="PROSITE" id="PS50991"/>
    </source>
</evidence>
<keyword evidence="4" id="KW-0479">Metal-binding</keyword>
<protein>
    <recommendedName>
        <fullName evidence="3">hydroxymethylglutaryl-CoA lyase</fullName>
        <ecNumber evidence="3">4.1.3.4</ecNumber>
    </recommendedName>
</protein>
<dbReference type="UniPathway" id="UPA00896">
    <property type="reaction ID" value="UER00863"/>
</dbReference>
<evidence type="ECO:0000313" key="18">
    <source>
        <dbReference type="Proteomes" id="UP000265716"/>
    </source>
</evidence>
<dbReference type="EMBL" id="QUTC01007916">
    <property type="protein sequence ID" value="RHY45826.1"/>
    <property type="molecule type" value="Genomic_DNA"/>
</dbReference>
<reference evidence="18 19" key="3">
    <citation type="submission" date="2018-08" db="EMBL/GenBank/DDBJ databases">
        <title>Aphanomyces genome sequencing and annotation.</title>
        <authorList>
            <person name="Minardi D."/>
            <person name="Oidtmann B."/>
            <person name="Van Der Giezen M."/>
            <person name="Studholme D.J."/>
        </authorList>
    </citation>
    <scope>NUCLEOTIDE SEQUENCE [LARGE SCALE GENOMIC DNA]</scope>
    <source>
        <strain evidence="14 19">197901</strain>
        <strain evidence="10 21">D2</strain>
        <strain evidence="15 25">Da</strain>
        <strain evidence="13 27">FDL457</strain>
        <strain evidence="9 18">SA</strain>
        <strain evidence="11 23">Si</strain>
        <strain evidence="12 26">Sv</strain>
        <strain evidence="8 20">Yx</strain>
    </source>
</reference>
<accession>A0A397E338</accession>
<dbReference type="PROSITE" id="PS50991">
    <property type="entry name" value="PYR_CT"/>
    <property type="match status" value="1"/>
</dbReference>
<proteinExistence type="inferred from homology"/>
<comment type="caution">
    <text evidence="10">The sequence shown here is derived from an EMBL/GenBank/DDBJ whole genome shotgun (WGS) entry which is preliminary data.</text>
</comment>
<dbReference type="AlphaFoldDB" id="A0A397E338"/>
<dbReference type="Proteomes" id="UP000285712">
    <property type="component" value="Unassembled WGS sequence"/>
</dbReference>
<dbReference type="GO" id="GO:0046872">
    <property type="term" value="F:metal ion binding"/>
    <property type="evidence" value="ECO:0007669"/>
    <property type="project" value="UniProtKB-KW"/>
</dbReference>
<dbReference type="EMBL" id="QUTA01007534">
    <property type="protein sequence ID" value="RHY06687.1"/>
    <property type="molecule type" value="Genomic_DNA"/>
</dbReference>
<dbReference type="Proteomes" id="UP000266239">
    <property type="component" value="Unassembled WGS sequence"/>
</dbReference>
<dbReference type="Gene3D" id="3.20.20.70">
    <property type="entry name" value="Aldolase class I"/>
    <property type="match status" value="1"/>
</dbReference>
<reference evidence="16 22" key="1">
    <citation type="journal article" date="2018" name="J. Invertebr. Pathol.">
        <title>New genotyping method for the causative agent of crayfish plague (Aphanomyces astaci) based on whole genome data.</title>
        <authorList>
            <person name="Minardi D."/>
            <person name="Studholme D.J."/>
            <person name="van der Giezen M."/>
            <person name="Pretto T."/>
            <person name="Oidtmann B."/>
        </authorList>
    </citation>
    <scope>NUCLEOTIDE SEQUENCE [LARGE SCALE GENOMIC DNA]</scope>
    <source>
        <strain evidence="16 22">KB13</strain>
    </source>
</reference>